<dbReference type="InterPro" id="IPR015876">
    <property type="entry name" value="Acyl-CoA_DS"/>
</dbReference>
<proteinExistence type="inferred from homology"/>
<gene>
    <name evidence="15" type="primary">LOC114345505</name>
</gene>
<dbReference type="GO" id="GO:0005789">
    <property type="term" value="C:endoplasmic reticulum membrane"/>
    <property type="evidence" value="ECO:0007669"/>
    <property type="project" value="TreeGrafter"/>
</dbReference>
<protein>
    <submittedName>
        <fullName evidence="15">(11Z)-hexadec-11-enoyl-CoA conjugase-like</fullName>
    </submittedName>
</protein>
<sequence>MAPLPDDSVQATPLPHQFLREHPKAVYSDGKGPVKQDLVWYNIYKFIIYHILALYGMWYIITLQSMWQTLLFNVIFYFFSLIGVTGGAHRLWSHRAYKVRLPLKLLIMFLFTAAYQDSIYNWARDHRLHHKYTDTDADPHNSNRGFFFSHMGWLTMRRHPDVISKGKTIDLSDITSDRLVMLQKKYYNPTAPLLALGLPTFIPYYFWGEILSVSFFVTIVRVVLSSHATFAINSFAHLYGTKPYDRTINPRESKVLKVIAAGEGWHNYHHTFPWDYKAAEFQNPFLNLTTTFLDFWAFFGQTYDLKTTSEDMIRKRVARTGDGTWKDVKGKEILNSCNEVTSHNFHEECVWGWGDQDMKEEDIEDVLKNQ</sequence>
<comment type="subcellular location">
    <subcellularLocation>
        <location evidence="1">Membrane</location>
        <topology evidence="1">Multi-pass membrane protein</topology>
    </subcellularLocation>
</comment>
<evidence type="ECO:0000256" key="3">
    <source>
        <dbReference type="ARBA" id="ARBA00022516"/>
    </source>
</evidence>
<feature type="transmembrane region" description="Helical" evidence="13">
    <location>
        <begin position="70"/>
        <end position="89"/>
    </location>
</feature>
<evidence type="ECO:0000256" key="1">
    <source>
        <dbReference type="ARBA" id="ARBA00004141"/>
    </source>
</evidence>
<name>A0A6P7GRF6_DIAVI</name>
<keyword evidence="7 12" id="KW-0560">Oxidoreductase</keyword>
<dbReference type="GO" id="GO:0004768">
    <property type="term" value="F:stearoyl-CoA 9-desaturase activity"/>
    <property type="evidence" value="ECO:0007669"/>
    <property type="project" value="TreeGrafter"/>
</dbReference>
<comment type="similarity">
    <text evidence="2 12">Belongs to the fatty acid desaturase type 1 family.</text>
</comment>
<evidence type="ECO:0000259" key="14">
    <source>
        <dbReference type="Pfam" id="PF00487"/>
    </source>
</evidence>
<feature type="transmembrane region" description="Helical" evidence="13">
    <location>
        <begin position="101"/>
        <end position="123"/>
    </location>
</feature>
<evidence type="ECO:0000256" key="7">
    <source>
        <dbReference type="ARBA" id="ARBA00023002"/>
    </source>
</evidence>
<evidence type="ECO:0000256" key="6">
    <source>
        <dbReference type="ARBA" id="ARBA00022989"/>
    </source>
</evidence>
<evidence type="ECO:0000256" key="13">
    <source>
        <dbReference type="SAM" id="Phobius"/>
    </source>
</evidence>
<feature type="transmembrane region" description="Helical" evidence="13">
    <location>
        <begin position="43"/>
        <end position="63"/>
    </location>
</feature>
<keyword evidence="5" id="KW-0276">Fatty acid metabolism</keyword>
<feature type="transmembrane region" description="Helical" evidence="13">
    <location>
        <begin position="186"/>
        <end position="207"/>
    </location>
</feature>
<dbReference type="GO" id="GO:0005506">
    <property type="term" value="F:iron ion binding"/>
    <property type="evidence" value="ECO:0007669"/>
    <property type="project" value="TreeGrafter"/>
</dbReference>
<keyword evidence="10 13" id="KW-0472">Membrane</keyword>
<keyword evidence="3 12" id="KW-0444">Lipid biosynthesis</keyword>
<evidence type="ECO:0000256" key="2">
    <source>
        <dbReference type="ARBA" id="ARBA00009295"/>
    </source>
</evidence>
<dbReference type="GO" id="GO:0006636">
    <property type="term" value="P:unsaturated fatty acid biosynthetic process"/>
    <property type="evidence" value="ECO:0007669"/>
    <property type="project" value="TreeGrafter"/>
</dbReference>
<keyword evidence="8" id="KW-0408">Iron</keyword>
<reference evidence="15" key="1">
    <citation type="submission" date="2025-08" db="UniProtKB">
        <authorList>
            <consortium name="RefSeq"/>
        </authorList>
    </citation>
    <scope>IDENTIFICATION</scope>
    <source>
        <tissue evidence="15">Whole insect</tissue>
    </source>
</reference>
<evidence type="ECO:0000256" key="4">
    <source>
        <dbReference type="ARBA" id="ARBA00022692"/>
    </source>
</evidence>
<evidence type="ECO:0000256" key="11">
    <source>
        <dbReference type="ARBA" id="ARBA00023160"/>
    </source>
</evidence>
<evidence type="ECO:0000256" key="10">
    <source>
        <dbReference type="ARBA" id="ARBA00023136"/>
    </source>
</evidence>
<dbReference type="PANTHER" id="PTHR11351">
    <property type="entry name" value="ACYL-COA DESATURASE"/>
    <property type="match status" value="1"/>
</dbReference>
<dbReference type="InterPro" id="IPR005804">
    <property type="entry name" value="FA_desaturase_dom"/>
</dbReference>
<dbReference type="Pfam" id="PF00487">
    <property type="entry name" value="FA_desaturase"/>
    <property type="match status" value="1"/>
</dbReference>
<feature type="transmembrane region" description="Helical" evidence="13">
    <location>
        <begin position="213"/>
        <end position="236"/>
    </location>
</feature>
<evidence type="ECO:0000256" key="8">
    <source>
        <dbReference type="ARBA" id="ARBA00023004"/>
    </source>
</evidence>
<keyword evidence="6 13" id="KW-1133">Transmembrane helix</keyword>
<comment type="domain">
    <text evidence="12">The histidine box domains are involved in binding the catalytic metal ions.</text>
</comment>
<organism evidence="15">
    <name type="scientific">Diabrotica virgifera virgifera</name>
    <name type="common">western corn rootworm</name>
    <dbReference type="NCBI Taxonomy" id="50390"/>
    <lineage>
        <taxon>Eukaryota</taxon>
        <taxon>Metazoa</taxon>
        <taxon>Ecdysozoa</taxon>
        <taxon>Arthropoda</taxon>
        <taxon>Hexapoda</taxon>
        <taxon>Insecta</taxon>
        <taxon>Pterygota</taxon>
        <taxon>Neoptera</taxon>
        <taxon>Endopterygota</taxon>
        <taxon>Coleoptera</taxon>
        <taxon>Polyphaga</taxon>
        <taxon>Cucujiformia</taxon>
        <taxon>Chrysomeloidea</taxon>
        <taxon>Chrysomelidae</taxon>
        <taxon>Galerucinae</taxon>
        <taxon>Diabroticina</taxon>
        <taxon>Diabroticites</taxon>
        <taxon>Diabrotica</taxon>
    </lineage>
</organism>
<comment type="cofactor">
    <cofactor evidence="12">
        <name>Fe(2+)</name>
        <dbReference type="ChEBI" id="CHEBI:29033"/>
    </cofactor>
</comment>
<feature type="domain" description="Fatty acid desaturase" evidence="14">
    <location>
        <begin position="67"/>
        <end position="273"/>
    </location>
</feature>
<dbReference type="CDD" id="cd03505">
    <property type="entry name" value="Delta9-FADS-like"/>
    <property type="match status" value="1"/>
</dbReference>
<dbReference type="AlphaFoldDB" id="A0A6P7GRF6"/>
<evidence type="ECO:0000256" key="5">
    <source>
        <dbReference type="ARBA" id="ARBA00022832"/>
    </source>
</evidence>
<evidence type="ECO:0000256" key="12">
    <source>
        <dbReference type="RuleBase" id="RU000581"/>
    </source>
</evidence>
<keyword evidence="4 12" id="KW-0812">Transmembrane</keyword>
<dbReference type="PANTHER" id="PTHR11351:SF98">
    <property type="entry name" value="RE43130P"/>
    <property type="match status" value="1"/>
</dbReference>
<evidence type="ECO:0000256" key="9">
    <source>
        <dbReference type="ARBA" id="ARBA00023098"/>
    </source>
</evidence>
<evidence type="ECO:0000313" key="15">
    <source>
        <dbReference type="RefSeq" id="XP_028152124.1"/>
    </source>
</evidence>
<dbReference type="PRINTS" id="PR00075">
    <property type="entry name" value="FACDDSATRASE"/>
</dbReference>
<keyword evidence="9" id="KW-0443">Lipid metabolism</keyword>
<dbReference type="InParanoid" id="A0A6P7GRF6"/>
<keyword evidence="11 12" id="KW-0275">Fatty acid biosynthesis</keyword>
<accession>A0A6P7GRF6</accession>
<dbReference type="RefSeq" id="XP_028152124.1">
    <property type="nucleotide sequence ID" value="XM_028296323.1"/>
</dbReference>